<evidence type="ECO:0000256" key="8">
    <source>
        <dbReference type="ARBA" id="ARBA00023139"/>
    </source>
</evidence>
<dbReference type="GO" id="GO:0035023">
    <property type="term" value="P:regulation of Rho protein signal transduction"/>
    <property type="evidence" value="ECO:0007669"/>
    <property type="project" value="InterPro"/>
</dbReference>
<evidence type="ECO:0000256" key="4">
    <source>
        <dbReference type="ARBA" id="ARBA00022475"/>
    </source>
</evidence>
<dbReference type="VEuPathDB" id="VectorBase:ISCW007778"/>
<comment type="similarity">
    <text evidence="3">Belongs to the CDC42SE/SPEC family.</text>
</comment>
<dbReference type="EMBL" id="ABJB010554741">
    <property type="status" value="NOT_ANNOTATED_CDS"/>
    <property type="molecule type" value="Genomic_DNA"/>
</dbReference>
<dbReference type="EMBL" id="DS798230">
    <property type="protein sequence ID" value="EEC10487.1"/>
    <property type="molecule type" value="Genomic_DNA"/>
</dbReference>
<evidence type="ECO:0000256" key="5">
    <source>
        <dbReference type="ARBA" id="ARBA00022490"/>
    </source>
</evidence>
<dbReference type="Pfam" id="PF00786">
    <property type="entry name" value="PBD"/>
    <property type="match status" value="1"/>
</dbReference>
<evidence type="ECO:0000256" key="7">
    <source>
        <dbReference type="ARBA" id="ARBA00023136"/>
    </source>
</evidence>
<dbReference type="GO" id="GO:0008360">
    <property type="term" value="P:regulation of cell shape"/>
    <property type="evidence" value="ECO:0007669"/>
    <property type="project" value="UniProtKB-KW"/>
</dbReference>
<proteinExistence type="inferred from homology"/>
<comment type="subcellular location">
    <subcellularLocation>
        <location evidence="1">Cell membrane</location>
        <topology evidence="1">Lipid-anchor</topology>
    </subcellularLocation>
    <subcellularLocation>
        <location evidence="2">Cytoplasm</location>
        <location evidence="2">Cytoskeleton</location>
    </subcellularLocation>
</comment>
<sequence>MHLEAKLEDKKRRACEHLQCGRRMGDIWVQCFACCVTEQPAPKRRRRIDRSMIGNPTNFQHTAHVGSGDMSVHLNALQNQMASKGGYDNDTKAAHAAFRVPRWKGRPACWSVDARDAEPVDQRPRPASHCAPPGRLIGSSSFAKRLPRMRGRLLSECTGTSQMDWDGRRFCRLCVLAPRPLALAERRCVQIGCADGLTNSSPLRFPFKKILLQIRRAPLYIRLCLRGGNANARTA</sequence>
<dbReference type="GO" id="GO:0031267">
    <property type="term" value="F:small GTPase binding"/>
    <property type="evidence" value="ECO:0007669"/>
    <property type="project" value="InterPro"/>
</dbReference>
<dbReference type="EMBL" id="ABJB010252259">
    <property type="status" value="NOT_ANNOTATED_CDS"/>
    <property type="molecule type" value="Genomic_DNA"/>
</dbReference>
<dbReference type="EMBL" id="ABJB010431101">
    <property type="status" value="NOT_ANNOTATED_CDS"/>
    <property type="molecule type" value="Genomic_DNA"/>
</dbReference>
<dbReference type="HOGENOM" id="CLU_1181358_0_0_1"/>
<dbReference type="VEuPathDB" id="VectorBase:ISCI007778"/>
<dbReference type="Proteomes" id="UP000001555">
    <property type="component" value="Unassembled WGS sequence"/>
</dbReference>
<keyword evidence="14" id="KW-1185">Reference proteome</keyword>
<dbReference type="InterPro" id="IPR000095">
    <property type="entry name" value="CRIB_dom"/>
</dbReference>
<gene>
    <name evidence="12" type="ORF">IscW_ISCW007778</name>
</gene>
<dbReference type="EMBL" id="ABJB010044455">
    <property type="status" value="NOT_ANNOTATED_CDS"/>
    <property type="molecule type" value="Genomic_DNA"/>
</dbReference>
<keyword evidence="9" id="KW-0206">Cytoskeleton</keyword>
<dbReference type="EMBL" id="ABJB010186824">
    <property type="status" value="NOT_ANNOTATED_CDS"/>
    <property type="molecule type" value="Genomic_DNA"/>
</dbReference>
<feature type="domain" description="CRIB" evidence="11">
    <location>
        <begin position="53"/>
        <end position="66"/>
    </location>
</feature>
<dbReference type="EnsemblMetazoa" id="ISCW007778-RA">
    <property type="protein sequence ID" value="ISCW007778-PA"/>
    <property type="gene ID" value="ISCW007778"/>
</dbReference>
<evidence type="ECO:0000313" key="14">
    <source>
        <dbReference type="Proteomes" id="UP000001555"/>
    </source>
</evidence>
<evidence type="ECO:0000256" key="10">
    <source>
        <dbReference type="ARBA" id="ARBA00023288"/>
    </source>
</evidence>
<evidence type="ECO:0000256" key="6">
    <source>
        <dbReference type="ARBA" id="ARBA00022960"/>
    </source>
</evidence>
<dbReference type="VEuPathDB" id="VectorBase:ISCP_019683"/>
<organism>
    <name type="scientific">Ixodes scapularis</name>
    <name type="common">Black-legged tick</name>
    <name type="synonym">Deer tick</name>
    <dbReference type="NCBI Taxonomy" id="6945"/>
    <lineage>
        <taxon>Eukaryota</taxon>
        <taxon>Metazoa</taxon>
        <taxon>Ecdysozoa</taxon>
        <taxon>Arthropoda</taxon>
        <taxon>Chelicerata</taxon>
        <taxon>Arachnida</taxon>
        <taxon>Acari</taxon>
        <taxon>Parasitiformes</taxon>
        <taxon>Ixodida</taxon>
        <taxon>Ixodoidea</taxon>
        <taxon>Ixodidae</taxon>
        <taxon>Ixodinae</taxon>
        <taxon>Ixodes</taxon>
    </lineage>
</organism>
<dbReference type="AlphaFoldDB" id="B7PV65"/>
<dbReference type="EMBL" id="ABJB010138404">
    <property type="status" value="NOT_ANNOTATED_CDS"/>
    <property type="molecule type" value="Genomic_DNA"/>
</dbReference>
<evidence type="ECO:0000313" key="13">
    <source>
        <dbReference type="EnsemblMetazoa" id="ISCW007778-PA"/>
    </source>
</evidence>
<keyword evidence="6" id="KW-0133">Cell shape</keyword>
<dbReference type="PANTHER" id="PTHR13502:SF6">
    <property type="entry name" value="CDC42 SMALL EFFECTOR PROTEIN HOMOLOG"/>
    <property type="match status" value="1"/>
</dbReference>
<name>B7PV65_IXOSC</name>
<evidence type="ECO:0000313" key="12">
    <source>
        <dbReference type="EMBL" id="EEC10487.1"/>
    </source>
</evidence>
<reference evidence="12 14" key="1">
    <citation type="submission" date="2008-03" db="EMBL/GenBank/DDBJ databases">
        <title>Annotation of Ixodes scapularis.</title>
        <authorList>
            <consortium name="Ixodes scapularis Genome Project Consortium"/>
            <person name="Caler E."/>
            <person name="Hannick L.I."/>
            <person name="Bidwell S."/>
            <person name="Joardar V."/>
            <person name="Thiagarajan M."/>
            <person name="Amedeo P."/>
            <person name="Galinsky K.J."/>
            <person name="Schobel S."/>
            <person name="Inman J."/>
            <person name="Hostetler J."/>
            <person name="Miller J."/>
            <person name="Hammond M."/>
            <person name="Megy K."/>
            <person name="Lawson D."/>
            <person name="Kodira C."/>
            <person name="Sutton G."/>
            <person name="Meyer J."/>
            <person name="Hill C.A."/>
            <person name="Birren B."/>
            <person name="Nene V."/>
            <person name="Collins F."/>
            <person name="Alarcon-Chaidez F."/>
            <person name="Wikel S."/>
            <person name="Strausberg R."/>
        </authorList>
    </citation>
    <scope>NUCLEOTIDE SEQUENCE [LARGE SCALE GENOMIC DNA]</scope>
    <source>
        <strain evidence="14">Wikel</strain>
        <strain evidence="12">Wikel colony</strain>
    </source>
</reference>
<evidence type="ECO:0000256" key="3">
    <source>
        <dbReference type="ARBA" id="ARBA00005720"/>
    </source>
</evidence>
<dbReference type="GO" id="GO:0005856">
    <property type="term" value="C:cytoskeleton"/>
    <property type="evidence" value="ECO:0007669"/>
    <property type="project" value="UniProtKB-SubCell"/>
</dbReference>
<evidence type="ECO:0000256" key="1">
    <source>
        <dbReference type="ARBA" id="ARBA00004193"/>
    </source>
</evidence>
<dbReference type="Gene3D" id="3.90.810.10">
    <property type="entry name" value="CRIB domain"/>
    <property type="match status" value="1"/>
</dbReference>
<dbReference type="OrthoDB" id="5559822at2759"/>
<accession>B7PV65</accession>
<reference evidence="13" key="2">
    <citation type="submission" date="2020-05" db="UniProtKB">
        <authorList>
            <consortium name="EnsemblMetazoa"/>
        </authorList>
    </citation>
    <scope>IDENTIFICATION</scope>
    <source>
        <strain evidence="13">wikel</strain>
    </source>
</reference>
<protein>
    <recommendedName>
        <fullName evidence="11">CRIB domain-containing protein</fullName>
    </recommendedName>
</protein>
<dbReference type="EMBL" id="ABJB011108936">
    <property type="status" value="NOT_ANNOTATED_CDS"/>
    <property type="molecule type" value="Genomic_DNA"/>
</dbReference>
<dbReference type="FunFam" id="3.90.810.10:FF:000004">
    <property type="entry name" value="CDC42 small effector protein 2"/>
    <property type="match status" value="1"/>
</dbReference>
<keyword evidence="7" id="KW-0472">Membrane</keyword>
<dbReference type="PROSITE" id="PS50108">
    <property type="entry name" value="CRIB"/>
    <property type="match status" value="1"/>
</dbReference>
<dbReference type="EMBL" id="ABJB010118459">
    <property type="status" value="NOT_ANNOTATED_CDS"/>
    <property type="molecule type" value="Genomic_DNA"/>
</dbReference>
<dbReference type="GO" id="GO:0005886">
    <property type="term" value="C:plasma membrane"/>
    <property type="evidence" value="ECO:0000318"/>
    <property type="project" value="GO_Central"/>
</dbReference>
<dbReference type="EMBL" id="ABJB010307893">
    <property type="status" value="NOT_ANNOTATED_CDS"/>
    <property type="molecule type" value="Genomic_DNA"/>
</dbReference>
<keyword evidence="5" id="KW-0963">Cytoplasm</keyword>
<keyword evidence="4" id="KW-1003">Cell membrane</keyword>
<evidence type="ECO:0000259" key="11">
    <source>
        <dbReference type="PROSITE" id="PS50108"/>
    </source>
</evidence>
<evidence type="ECO:0000256" key="2">
    <source>
        <dbReference type="ARBA" id="ARBA00004245"/>
    </source>
</evidence>
<dbReference type="EMBL" id="ABJB010470827">
    <property type="status" value="NOT_ANNOTATED_CDS"/>
    <property type="molecule type" value="Genomic_DNA"/>
</dbReference>
<dbReference type="CDD" id="cd00132">
    <property type="entry name" value="CRIB"/>
    <property type="match status" value="1"/>
</dbReference>
<evidence type="ECO:0000256" key="9">
    <source>
        <dbReference type="ARBA" id="ARBA00023212"/>
    </source>
</evidence>
<dbReference type="PANTHER" id="PTHR13502">
    <property type="entry name" value="CDC42 SMALL EFFECTOR PROTEIN HOMOLOG"/>
    <property type="match status" value="1"/>
</dbReference>
<dbReference type="InParanoid" id="B7PV65"/>
<keyword evidence="8" id="KW-0564">Palmitate</keyword>
<dbReference type="InterPro" id="IPR039056">
    <property type="entry name" value="SPEC"/>
</dbReference>
<dbReference type="PaxDb" id="6945-B7PV65"/>
<dbReference type="STRING" id="6945.B7PV65"/>
<dbReference type="InterPro" id="IPR036936">
    <property type="entry name" value="CRIB_dom_sf"/>
</dbReference>
<keyword evidence="10" id="KW-0449">Lipoprotein</keyword>